<comment type="caution">
    <text evidence="1">The sequence shown here is derived from an EMBL/GenBank/DDBJ whole genome shotgun (WGS) entry which is preliminary data.</text>
</comment>
<dbReference type="AlphaFoldDB" id="A0A4Y2D3U5"/>
<name>A0A4Y2D3U5_ARAVE</name>
<dbReference type="OrthoDB" id="6759524at2759"/>
<proteinExistence type="predicted"/>
<evidence type="ECO:0000313" key="2">
    <source>
        <dbReference type="Proteomes" id="UP000499080"/>
    </source>
</evidence>
<reference evidence="1 2" key="1">
    <citation type="journal article" date="2019" name="Sci. Rep.">
        <title>Orb-weaving spider Araneus ventricosus genome elucidates the spidroin gene catalogue.</title>
        <authorList>
            <person name="Kono N."/>
            <person name="Nakamura H."/>
            <person name="Ohtoshi R."/>
            <person name="Moran D.A.P."/>
            <person name="Shinohara A."/>
            <person name="Yoshida Y."/>
            <person name="Fujiwara M."/>
            <person name="Mori M."/>
            <person name="Tomita M."/>
            <person name="Arakawa K."/>
        </authorList>
    </citation>
    <scope>NUCLEOTIDE SEQUENCE [LARGE SCALE GENOMIC DNA]</scope>
</reference>
<sequence>MVGIYYLRKKYETIGSIEKKKRRDRKPKTSTREVSMNIRFAQKKNNISSREIEKKLEIECVRSISFPYNQNPRVENLHPKKKTIYFKTKHGNELAFAKGHFSKVLQLWDSILSSYKSKYDLFG</sequence>
<dbReference type="Proteomes" id="UP000499080">
    <property type="component" value="Unassembled WGS sequence"/>
</dbReference>
<gene>
    <name evidence="1" type="ORF">AVEN_1316_1</name>
</gene>
<keyword evidence="2" id="KW-1185">Reference proteome</keyword>
<organism evidence="1 2">
    <name type="scientific">Araneus ventricosus</name>
    <name type="common">Orbweaver spider</name>
    <name type="synonym">Epeira ventricosa</name>
    <dbReference type="NCBI Taxonomy" id="182803"/>
    <lineage>
        <taxon>Eukaryota</taxon>
        <taxon>Metazoa</taxon>
        <taxon>Ecdysozoa</taxon>
        <taxon>Arthropoda</taxon>
        <taxon>Chelicerata</taxon>
        <taxon>Arachnida</taxon>
        <taxon>Araneae</taxon>
        <taxon>Araneomorphae</taxon>
        <taxon>Entelegynae</taxon>
        <taxon>Araneoidea</taxon>
        <taxon>Araneidae</taxon>
        <taxon>Araneus</taxon>
    </lineage>
</organism>
<dbReference type="EMBL" id="BGPR01000293">
    <property type="protein sequence ID" value="GBM10979.1"/>
    <property type="molecule type" value="Genomic_DNA"/>
</dbReference>
<protein>
    <submittedName>
        <fullName evidence="1">Uncharacterized protein</fullName>
    </submittedName>
</protein>
<accession>A0A4Y2D3U5</accession>
<evidence type="ECO:0000313" key="1">
    <source>
        <dbReference type="EMBL" id="GBM10979.1"/>
    </source>
</evidence>